<dbReference type="Proteomes" id="UP000000442">
    <property type="component" value="Chromosome"/>
</dbReference>
<dbReference type="GO" id="GO:0006139">
    <property type="term" value="P:nucleobase-containing compound metabolic process"/>
    <property type="evidence" value="ECO:0007669"/>
    <property type="project" value="InterPro"/>
</dbReference>
<dbReference type="PANTHER" id="PTHR10724:SF10">
    <property type="entry name" value="S1 RNA-BINDING DOMAIN-CONTAINING PROTEIN 1"/>
    <property type="match status" value="1"/>
</dbReference>
<dbReference type="AlphaFoldDB" id="C0QBU3"/>
<dbReference type="SUPFAM" id="SSF53098">
    <property type="entry name" value="Ribonuclease H-like"/>
    <property type="match status" value="1"/>
</dbReference>
<dbReference type="InterPro" id="IPR023319">
    <property type="entry name" value="Tex-like_HTH_dom_sf"/>
</dbReference>
<dbReference type="SMART" id="SM00316">
    <property type="entry name" value="S1"/>
    <property type="match status" value="1"/>
</dbReference>
<proteinExistence type="predicted"/>
<protein>
    <submittedName>
        <fullName evidence="2">Transcriptional accessory protein (S1 RNA binding domain protein)</fullName>
    </submittedName>
</protein>
<dbReference type="SUPFAM" id="SSF47781">
    <property type="entry name" value="RuvA domain 2-like"/>
    <property type="match status" value="2"/>
</dbReference>
<dbReference type="SMART" id="SM00732">
    <property type="entry name" value="YqgFc"/>
    <property type="match status" value="1"/>
</dbReference>
<dbReference type="FunFam" id="2.40.50.140:FF:000051">
    <property type="entry name" value="RNA-binding transcriptional accessory protein"/>
    <property type="match status" value="1"/>
</dbReference>
<dbReference type="Pfam" id="PF12836">
    <property type="entry name" value="HHH_3"/>
    <property type="match status" value="1"/>
</dbReference>
<evidence type="ECO:0000313" key="2">
    <source>
        <dbReference type="EMBL" id="ACN14955.1"/>
    </source>
</evidence>
<evidence type="ECO:0000259" key="1">
    <source>
        <dbReference type="PROSITE" id="PS50126"/>
    </source>
</evidence>
<dbReference type="InterPro" id="IPR050437">
    <property type="entry name" value="Ribos_protein_bS1-like"/>
</dbReference>
<dbReference type="SUPFAM" id="SSF50249">
    <property type="entry name" value="Nucleic acid-binding proteins"/>
    <property type="match status" value="1"/>
</dbReference>
<name>C0QBU3_DESAH</name>
<dbReference type="Gene3D" id="1.10.150.310">
    <property type="entry name" value="Tex RuvX-like domain-like"/>
    <property type="match status" value="1"/>
</dbReference>
<dbReference type="FunFam" id="1.10.150.310:FF:000001">
    <property type="entry name" value="RNA-binding transcriptional accessory protein"/>
    <property type="match status" value="1"/>
</dbReference>
<dbReference type="GO" id="GO:0006412">
    <property type="term" value="P:translation"/>
    <property type="evidence" value="ECO:0007669"/>
    <property type="project" value="TreeGrafter"/>
</dbReference>
<dbReference type="InterPro" id="IPR003029">
    <property type="entry name" value="S1_domain"/>
</dbReference>
<evidence type="ECO:0000313" key="3">
    <source>
        <dbReference type="Proteomes" id="UP000000442"/>
    </source>
</evidence>
<dbReference type="InterPro" id="IPR037027">
    <property type="entry name" value="YqgF/RNaseH-like_dom_sf"/>
</dbReference>
<dbReference type="eggNOG" id="COG2183">
    <property type="taxonomic scope" value="Bacteria"/>
</dbReference>
<dbReference type="GO" id="GO:0005737">
    <property type="term" value="C:cytoplasm"/>
    <property type="evidence" value="ECO:0007669"/>
    <property type="project" value="UniProtKB-ARBA"/>
</dbReference>
<dbReference type="InterPro" id="IPR012340">
    <property type="entry name" value="NA-bd_OB-fold"/>
</dbReference>
<dbReference type="SUPFAM" id="SSF158832">
    <property type="entry name" value="Tex N-terminal region-like"/>
    <property type="match status" value="1"/>
</dbReference>
<dbReference type="STRING" id="177437.HRM2_18530"/>
<dbReference type="InterPro" id="IPR055179">
    <property type="entry name" value="Tex-like_central_region"/>
</dbReference>
<dbReference type="FunFam" id="3.30.420.140:FF:000001">
    <property type="entry name" value="RNA-binding transcriptional accessory protein"/>
    <property type="match status" value="1"/>
</dbReference>
<dbReference type="PROSITE" id="PS50126">
    <property type="entry name" value="S1"/>
    <property type="match status" value="1"/>
</dbReference>
<dbReference type="CDD" id="cd05685">
    <property type="entry name" value="S1_Tex"/>
    <property type="match status" value="1"/>
</dbReference>
<dbReference type="FunFam" id="1.10.10.650:FF:000001">
    <property type="entry name" value="S1 RNA-binding domain 1"/>
    <property type="match status" value="1"/>
</dbReference>
<dbReference type="GO" id="GO:0003729">
    <property type="term" value="F:mRNA binding"/>
    <property type="evidence" value="ECO:0007669"/>
    <property type="project" value="UniProtKB-ARBA"/>
</dbReference>
<dbReference type="Gene3D" id="3.30.420.140">
    <property type="entry name" value="YqgF/RNase H-like domain"/>
    <property type="match status" value="1"/>
</dbReference>
<dbReference type="Pfam" id="PF00575">
    <property type="entry name" value="S1"/>
    <property type="match status" value="1"/>
</dbReference>
<keyword evidence="3" id="KW-1185">Reference proteome</keyword>
<dbReference type="InterPro" id="IPR006641">
    <property type="entry name" value="YqgF/RNaseH-like_dom"/>
</dbReference>
<dbReference type="Pfam" id="PF17674">
    <property type="entry name" value="HHH_9"/>
    <property type="match status" value="1"/>
</dbReference>
<dbReference type="RefSeq" id="WP_015903741.1">
    <property type="nucleotide sequence ID" value="NC_012108.1"/>
</dbReference>
<dbReference type="GO" id="GO:0003735">
    <property type="term" value="F:structural constituent of ribosome"/>
    <property type="evidence" value="ECO:0007669"/>
    <property type="project" value="TreeGrafter"/>
</dbReference>
<dbReference type="EMBL" id="CP001087">
    <property type="protein sequence ID" value="ACN14955.1"/>
    <property type="molecule type" value="Genomic_DNA"/>
</dbReference>
<dbReference type="InterPro" id="IPR023323">
    <property type="entry name" value="Tex-like_dom_sf"/>
</dbReference>
<dbReference type="Gene3D" id="2.40.50.140">
    <property type="entry name" value="Nucleic acid-binding proteins"/>
    <property type="match status" value="1"/>
</dbReference>
<reference evidence="2 3" key="1">
    <citation type="journal article" date="2009" name="Environ. Microbiol.">
        <title>Genome sequence of Desulfobacterium autotrophicum HRM2, a marine sulfate reducer oxidizing organic carbon completely to carbon dioxide.</title>
        <authorList>
            <person name="Strittmatter A.W."/>
            <person name="Liesegang H."/>
            <person name="Rabus R."/>
            <person name="Decker I."/>
            <person name="Amann J."/>
            <person name="Andres S."/>
            <person name="Henne A."/>
            <person name="Fricke W.F."/>
            <person name="Martinez-Arias R."/>
            <person name="Bartels D."/>
            <person name="Goesmann A."/>
            <person name="Krause L."/>
            <person name="Puehler A."/>
            <person name="Klenk H.P."/>
            <person name="Richter M."/>
            <person name="Schuler M."/>
            <person name="Gloeckner F.O."/>
            <person name="Meyerdierks A."/>
            <person name="Gottschalk G."/>
            <person name="Amann R."/>
        </authorList>
    </citation>
    <scope>NUCLEOTIDE SEQUENCE [LARGE SCALE GENOMIC DNA]</scope>
    <source>
        <strain evidence="3">ATCC 43914 / DSM 3382 / HRM2</strain>
    </source>
</reference>
<feature type="domain" description="S1 motif" evidence="1">
    <location>
        <begin position="632"/>
        <end position="701"/>
    </location>
</feature>
<dbReference type="InterPro" id="IPR010994">
    <property type="entry name" value="RuvA_2-like"/>
</dbReference>
<dbReference type="Pfam" id="PF22706">
    <property type="entry name" value="Tex_central_region"/>
    <property type="match status" value="1"/>
</dbReference>
<sequence length="703" mass="77836">MITTIARDLDLTPAQVQTIANFFDQGATIPFIARYRKEQTGSLDEVVIAEIRDRITKFKEFSARQQVIIASLEERDLMTENLRQAINRATTKAELEDLFEKFRPKRKTRAQTAREQGLEPLALTLLKQRDKDPQIEALPFVDTAKGVETVEQALAGARDILAETFNEDPTLRARVRKLFESKAILSARVKKGKEAEGAKFRDYFDWSESAAKSPSHRILAMFRGEAAAILTVHVLPPEETALAIIEQRIVKNSTRAALEVKAAIKDAYKRLMGKSLEKETMANLKQRADQEAIGVFAGNIRELLLFSPLGQKRVLAIDPGFRTGCKIVCLDQQGTLVHHGVIYPFSDSDKAAKTLKKLTREHETEAIAIGNGTAGRETEAFVRQAGLGDKIQTIMVDESGASIYSASQIARDEFPDQDITVRGAVSIGRRLMDPLAELVKIDPKSIGVGQYQHDVDQKALQTTLDDVISFCVNRVGVEVNTASAALLTHVAGLNTTIAANIINFRKENGPFTTRRDLLKVPRLGPRAFEQSAGFLRISDGKNPLDRSGIHPESYTIVESMAKDNGLTVKALVGNQPLVKGIDLTPYCTDTRGMVTLEDIAAELARPGRDPRETFKPFEFDDNIHEIKDLVPGMRVPGLVTNVTAFGAFVDIGVHQDGLVHISQLADRFVKDPNEVVKVRQQVTVTVLEVDINRQRISLSMRNS</sequence>
<dbReference type="PANTHER" id="PTHR10724">
    <property type="entry name" value="30S RIBOSOMAL PROTEIN S1"/>
    <property type="match status" value="1"/>
</dbReference>
<dbReference type="InterPro" id="IPR012337">
    <property type="entry name" value="RNaseH-like_sf"/>
</dbReference>
<dbReference type="Pfam" id="PF09371">
    <property type="entry name" value="Tex_N"/>
    <property type="match status" value="1"/>
</dbReference>
<dbReference type="Gene3D" id="1.10.10.650">
    <property type="entry name" value="RuvA domain 2-like"/>
    <property type="match status" value="1"/>
</dbReference>
<organism evidence="2 3">
    <name type="scientific">Desulforapulum autotrophicum (strain ATCC 43914 / DSM 3382 / VKM B-1955 / HRM2)</name>
    <name type="common">Desulfobacterium autotrophicum</name>
    <dbReference type="NCBI Taxonomy" id="177437"/>
    <lineage>
        <taxon>Bacteria</taxon>
        <taxon>Pseudomonadati</taxon>
        <taxon>Thermodesulfobacteriota</taxon>
        <taxon>Desulfobacteria</taxon>
        <taxon>Desulfobacterales</taxon>
        <taxon>Desulfobacteraceae</taxon>
        <taxon>Desulforapulum</taxon>
    </lineage>
</organism>
<dbReference type="InterPro" id="IPR041692">
    <property type="entry name" value="HHH_9"/>
</dbReference>
<dbReference type="HOGENOM" id="CLU_009833_0_2_7"/>
<dbReference type="KEGG" id="dat:HRM2_18530"/>
<dbReference type="OrthoDB" id="9804714at2"/>
<dbReference type="Pfam" id="PF16921">
    <property type="entry name" value="Tex_YqgF"/>
    <property type="match status" value="1"/>
</dbReference>
<dbReference type="InterPro" id="IPR018974">
    <property type="entry name" value="Tex-like_N"/>
</dbReference>
<dbReference type="InterPro" id="IPR044146">
    <property type="entry name" value="S1_Tex"/>
</dbReference>
<dbReference type="InterPro" id="IPR032639">
    <property type="entry name" value="Tex_YqgF"/>
</dbReference>
<gene>
    <name evidence="2" type="ordered locus">HRM2_18530</name>
</gene>
<dbReference type="Gene3D" id="1.10.3500.10">
    <property type="entry name" value="Tex N-terminal region-like"/>
    <property type="match status" value="1"/>
</dbReference>
<accession>C0QBU3</accession>